<reference evidence="1 2" key="3">
    <citation type="journal article" date="2013" name="Rice">
        <title>Improvement of the Oryza sativa Nipponbare reference genome using next generation sequence and optical map data.</title>
        <authorList>
            <person name="Kawahara Y."/>
            <person name="de la Bastide M."/>
            <person name="Hamilton J.P."/>
            <person name="Kanamori H."/>
            <person name="McCombie W.R."/>
            <person name="Ouyang S."/>
            <person name="Schwartz D.C."/>
            <person name="Tanaka T."/>
            <person name="Wu J."/>
            <person name="Zhou S."/>
            <person name="Childs K.L."/>
            <person name="Davidson R.M."/>
            <person name="Lin H."/>
            <person name="Quesada-Ocampo L."/>
            <person name="Vaillancourt B."/>
            <person name="Sakai H."/>
            <person name="Lee S.S."/>
            <person name="Kim J."/>
            <person name="Numa H."/>
            <person name="Itoh T."/>
            <person name="Buell C.R."/>
            <person name="Matsumoto T."/>
        </authorList>
    </citation>
    <scope>NUCLEOTIDE SEQUENCE [LARGE SCALE GENOMIC DNA]</scope>
    <source>
        <strain evidence="2">cv. Nipponbare</strain>
    </source>
</reference>
<dbReference type="AlphaFoldDB" id="A0A0P0Y2S6"/>
<feature type="non-terminal residue" evidence="1">
    <location>
        <position position="89"/>
    </location>
</feature>
<proteinExistence type="predicted"/>
<gene>
    <name evidence="1" type="ordered locus">Os11g0508301</name>
    <name evidence="1" type="ORF">OSNPB_110508301</name>
</gene>
<dbReference type="Gramene" id="Os11t0508301-01">
    <property type="protein sequence ID" value="Os11t0508301-01"/>
    <property type="gene ID" value="Os11g0508301"/>
</dbReference>
<dbReference type="Proteomes" id="UP000059680">
    <property type="component" value="Chromosome 11"/>
</dbReference>
<reference evidence="1 2" key="2">
    <citation type="journal article" date="2013" name="Plant Cell Physiol.">
        <title>Rice Annotation Project Database (RAP-DB): an integrative and interactive database for rice genomics.</title>
        <authorList>
            <person name="Sakai H."/>
            <person name="Lee S.S."/>
            <person name="Tanaka T."/>
            <person name="Numa H."/>
            <person name="Kim J."/>
            <person name="Kawahara Y."/>
            <person name="Wakimoto H."/>
            <person name="Yang C.C."/>
            <person name="Iwamoto M."/>
            <person name="Abe T."/>
            <person name="Yamada Y."/>
            <person name="Muto A."/>
            <person name="Inokuchi H."/>
            <person name="Ikemura T."/>
            <person name="Matsumoto T."/>
            <person name="Sasaki T."/>
            <person name="Itoh T."/>
        </authorList>
    </citation>
    <scope>NUCLEOTIDE SEQUENCE [LARGE SCALE GENOMIC DNA]</scope>
    <source>
        <strain evidence="2">cv. Nipponbare</strain>
    </source>
</reference>
<dbReference type="EMBL" id="AP014967">
    <property type="protein sequence ID" value="BAT14160.1"/>
    <property type="molecule type" value="Genomic_DNA"/>
</dbReference>
<reference evidence="2" key="1">
    <citation type="journal article" date="2005" name="Nature">
        <title>The map-based sequence of the rice genome.</title>
        <authorList>
            <consortium name="International rice genome sequencing project (IRGSP)"/>
            <person name="Matsumoto T."/>
            <person name="Wu J."/>
            <person name="Kanamori H."/>
            <person name="Katayose Y."/>
            <person name="Fujisawa M."/>
            <person name="Namiki N."/>
            <person name="Mizuno H."/>
            <person name="Yamamoto K."/>
            <person name="Antonio B.A."/>
            <person name="Baba T."/>
            <person name="Sakata K."/>
            <person name="Nagamura Y."/>
            <person name="Aoki H."/>
            <person name="Arikawa K."/>
            <person name="Arita K."/>
            <person name="Bito T."/>
            <person name="Chiden Y."/>
            <person name="Fujitsuka N."/>
            <person name="Fukunaka R."/>
            <person name="Hamada M."/>
            <person name="Harada C."/>
            <person name="Hayashi A."/>
            <person name="Hijishita S."/>
            <person name="Honda M."/>
            <person name="Hosokawa S."/>
            <person name="Ichikawa Y."/>
            <person name="Idonuma A."/>
            <person name="Iijima M."/>
            <person name="Ikeda M."/>
            <person name="Ikeno M."/>
            <person name="Ito K."/>
            <person name="Ito S."/>
            <person name="Ito T."/>
            <person name="Ito Y."/>
            <person name="Ito Y."/>
            <person name="Iwabuchi A."/>
            <person name="Kamiya K."/>
            <person name="Karasawa W."/>
            <person name="Kurita K."/>
            <person name="Katagiri S."/>
            <person name="Kikuta A."/>
            <person name="Kobayashi H."/>
            <person name="Kobayashi N."/>
            <person name="Machita K."/>
            <person name="Maehara T."/>
            <person name="Masukawa M."/>
            <person name="Mizubayashi T."/>
            <person name="Mukai Y."/>
            <person name="Nagasaki H."/>
            <person name="Nagata Y."/>
            <person name="Naito S."/>
            <person name="Nakashima M."/>
            <person name="Nakama Y."/>
            <person name="Nakamichi Y."/>
            <person name="Nakamura M."/>
            <person name="Meguro A."/>
            <person name="Negishi M."/>
            <person name="Ohta I."/>
            <person name="Ohta T."/>
            <person name="Okamoto M."/>
            <person name="Ono N."/>
            <person name="Saji S."/>
            <person name="Sakaguchi M."/>
            <person name="Sakai K."/>
            <person name="Shibata M."/>
            <person name="Shimokawa T."/>
            <person name="Song J."/>
            <person name="Takazaki Y."/>
            <person name="Terasawa K."/>
            <person name="Tsugane M."/>
            <person name="Tsuji K."/>
            <person name="Ueda S."/>
            <person name="Waki K."/>
            <person name="Yamagata H."/>
            <person name="Yamamoto M."/>
            <person name="Yamamoto S."/>
            <person name="Yamane H."/>
            <person name="Yoshiki S."/>
            <person name="Yoshihara R."/>
            <person name="Yukawa K."/>
            <person name="Zhong H."/>
            <person name="Yano M."/>
            <person name="Yuan Q."/>
            <person name="Ouyang S."/>
            <person name="Liu J."/>
            <person name="Jones K.M."/>
            <person name="Gansberger K."/>
            <person name="Moffat K."/>
            <person name="Hill J."/>
            <person name="Bera J."/>
            <person name="Fadrosh D."/>
            <person name="Jin S."/>
            <person name="Johri S."/>
            <person name="Kim M."/>
            <person name="Overton L."/>
            <person name="Reardon M."/>
            <person name="Tsitrin T."/>
            <person name="Vuong H."/>
            <person name="Weaver B."/>
            <person name="Ciecko A."/>
            <person name="Tallon L."/>
            <person name="Jackson J."/>
            <person name="Pai G."/>
            <person name="Aken S.V."/>
            <person name="Utterback T."/>
            <person name="Reidmuller S."/>
            <person name="Feldblyum T."/>
            <person name="Hsiao J."/>
            <person name="Zismann V."/>
            <person name="Iobst S."/>
            <person name="de Vazeille A.R."/>
            <person name="Buell C.R."/>
            <person name="Ying K."/>
            <person name="Li Y."/>
            <person name="Lu T."/>
            <person name="Huang Y."/>
            <person name="Zhao Q."/>
            <person name="Feng Q."/>
            <person name="Zhang L."/>
            <person name="Zhu J."/>
            <person name="Weng Q."/>
            <person name="Mu J."/>
            <person name="Lu Y."/>
            <person name="Fan D."/>
            <person name="Liu Y."/>
            <person name="Guan J."/>
            <person name="Zhang Y."/>
            <person name="Yu S."/>
            <person name="Liu X."/>
            <person name="Zhang Y."/>
            <person name="Hong G."/>
            <person name="Han B."/>
            <person name="Choisne N."/>
            <person name="Demange N."/>
            <person name="Orjeda G."/>
            <person name="Samain S."/>
            <person name="Cattolico L."/>
            <person name="Pelletier E."/>
            <person name="Couloux A."/>
            <person name="Segurens B."/>
            <person name="Wincker P."/>
            <person name="D'Hont A."/>
            <person name="Scarpelli C."/>
            <person name="Weissenbach J."/>
            <person name="Salanoubat M."/>
            <person name="Quetier F."/>
            <person name="Yu Y."/>
            <person name="Kim H.R."/>
            <person name="Rambo T."/>
            <person name="Currie J."/>
            <person name="Collura K."/>
            <person name="Luo M."/>
            <person name="Yang T."/>
            <person name="Ammiraju J.S.S."/>
            <person name="Engler F."/>
            <person name="Soderlund C."/>
            <person name="Wing R.A."/>
            <person name="Palmer L.E."/>
            <person name="de la Bastide M."/>
            <person name="Spiegel L."/>
            <person name="Nascimento L."/>
            <person name="Zutavern T."/>
            <person name="O'Shaughnessy A."/>
            <person name="Dike S."/>
            <person name="Dedhia N."/>
            <person name="Preston R."/>
            <person name="Balija V."/>
            <person name="McCombie W.R."/>
            <person name="Chow T."/>
            <person name="Chen H."/>
            <person name="Chung M."/>
            <person name="Chen C."/>
            <person name="Shaw J."/>
            <person name="Wu H."/>
            <person name="Hsiao K."/>
            <person name="Chao Y."/>
            <person name="Chu M."/>
            <person name="Cheng C."/>
            <person name="Hour A."/>
            <person name="Lee P."/>
            <person name="Lin S."/>
            <person name="Lin Y."/>
            <person name="Liou J."/>
            <person name="Liu S."/>
            <person name="Hsing Y."/>
            <person name="Raghuvanshi S."/>
            <person name="Mohanty A."/>
            <person name="Bharti A.K."/>
            <person name="Gaur A."/>
            <person name="Gupta V."/>
            <person name="Kumar D."/>
            <person name="Ravi V."/>
            <person name="Vij S."/>
            <person name="Kapur A."/>
            <person name="Khurana P."/>
            <person name="Khurana P."/>
            <person name="Khurana J.P."/>
            <person name="Tyagi A.K."/>
            <person name="Gaikwad K."/>
            <person name="Singh A."/>
            <person name="Dalal V."/>
            <person name="Srivastava S."/>
            <person name="Dixit A."/>
            <person name="Pal A.K."/>
            <person name="Ghazi I.A."/>
            <person name="Yadav M."/>
            <person name="Pandit A."/>
            <person name="Bhargava A."/>
            <person name="Sureshbabu K."/>
            <person name="Batra K."/>
            <person name="Sharma T.R."/>
            <person name="Mohapatra T."/>
            <person name="Singh N.K."/>
            <person name="Messing J."/>
            <person name="Nelson A.B."/>
            <person name="Fuks G."/>
            <person name="Kavchok S."/>
            <person name="Keizer G."/>
            <person name="Linton E."/>
            <person name="Llaca V."/>
            <person name="Song R."/>
            <person name="Tanyolac B."/>
            <person name="Young S."/>
            <person name="Ho-Il K."/>
            <person name="Hahn J.H."/>
            <person name="Sangsakoo G."/>
            <person name="Vanavichit A."/>
            <person name="de Mattos Luiz.A.T."/>
            <person name="Zimmer P.D."/>
            <person name="Malone G."/>
            <person name="Dellagostin O."/>
            <person name="de Oliveira A.C."/>
            <person name="Bevan M."/>
            <person name="Bancroft I."/>
            <person name="Minx P."/>
            <person name="Cordum H."/>
            <person name="Wilson R."/>
            <person name="Cheng Z."/>
            <person name="Jin W."/>
            <person name="Jiang J."/>
            <person name="Leong S.A."/>
            <person name="Iwama H."/>
            <person name="Gojobori T."/>
            <person name="Itoh T."/>
            <person name="Niimura Y."/>
            <person name="Fujii Y."/>
            <person name="Habara T."/>
            <person name="Sakai H."/>
            <person name="Sato Y."/>
            <person name="Wilson G."/>
            <person name="Kumar K."/>
            <person name="McCouch S."/>
            <person name="Juretic N."/>
            <person name="Hoen D."/>
            <person name="Wright S."/>
            <person name="Bruskiewich R."/>
            <person name="Bureau T."/>
            <person name="Miyao A."/>
            <person name="Hirochika H."/>
            <person name="Nishikawa T."/>
            <person name="Kadowaki K."/>
            <person name="Sugiura M."/>
            <person name="Burr B."/>
            <person name="Sasaki T."/>
        </authorList>
    </citation>
    <scope>NUCLEOTIDE SEQUENCE [LARGE SCALE GENOMIC DNA]</scope>
    <source>
        <strain evidence="2">cv. Nipponbare</strain>
    </source>
</reference>
<dbReference type="InParanoid" id="A0A0P0Y2S6"/>
<protein>
    <submittedName>
        <fullName evidence="1">Os11g0508301 protein</fullName>
    </submittedName>
</protein>
<name>A0A0P0Y2S6_ORYSJ</name>
<accession>A0A0P0Y2S6</accession>
<keyword evidence="2" id="KW-1185">Reference proteome</keyword>
<organism evidence="1 2">
    <name type="scientific">Oryza sativa subsp. japonica</name>
    <name type="common">Rice</name>
    <dbReference type="NCBI Taxonomy" id="39947"/>
    <lineage>
        <taxon>Eukaryota</taxon>
        <taxon>Viridiplantae</taxon>
        <taxon>Streptophyta</taxon>
        <taxon>Embryophyta</taxon>
        <taxon>Tracheophyta</taxon>
        <taxon>Spermatophyta</taxon>
        <taxon>Magnoliopsida</taxon>
        <taxon>Liliopsida</taxon>
        <taxon>Poales</taxon>
        <taxon>Poaceae</taxon>
        <taxon>BOP clade</taxon>
        <taxon>Oryzoideae</taxon>
        <taxon>Oryzeae</taxon>
        <taxon>Oryzinae</taxon>
        <taxon>Oryza</taxon>
        <taxon>Oryza sativa</taxon>
    </lineage>
</organism>
<evidence type="ECO:0000313" key="2">
    <source>
        <dbReference type="Proteomes" id="UP000059680"/>
    </source>
</evidence>
<evidence type="ECO:0000313" key="1">
    <source>
        <dbReference type="EMBL" id="BAT14160.1"/>
    </source>
</evidence>
<dbReference type="PaxDb" id="39947-A0A0P0Y2S6"/>
<sequence length="89" mass="9034">TKFQLLASPRGRCSRIAISRAAVDDFGLGAPGRRREARVRGGGSGEVLALPPARVRTAALGLAPEAPDWPPRRAVAAAGGVPGAVGGRI</sequence>